<reference evidence="1" key="2">
    <citation type="submission" date="2025-09" db="UniProtKB">
        <authorList>
            <consortium name="Ensembl"/>
        </authorList>
    </citation>
    <scope>IDENTIFICATION</scope>
</reference>
<sequence>CRTKRPVCSGTASLYPSINQSGFENAQMPQHSSPQPGSALFLHLPSGGQMHTAVEPYQQNCTGSHKPQARQHSPQVWLTEVWESARQL</sequence>
<organism evidence="1 2">
    <name type="scientific">Phasianus colchicus</name>
    <name type="common">Common pheasant</name>
    <dbReference type="NCBI Taxonomy" id="9054"/>
    <lineage>
        <taxon>Eukaryota</taxon>
        <taxon>Metazoa</taxon>
        <taxon>Chordata</taxon>
        <taxon>Craniata</taxon>
        <taxon>Vertebrata</taxon>
        <taxon>Euteleostomi</taxon>
        <taxon>Archelosauria</taxon>
        <taxon>Archosauria</taxon>
        <taxon>Dinosauria</taxon>
        <taxon>Saurischia</taxon>
        <taxon>Theropoda</taxon>
        <taxon>Coelurosauria</taxon>
        <taxon>Aves</taxon>
        <taxon>Neognathae</taxon>
        <taxon>Galloanserae</taxon>
        <taxon>Galliformes</taxon>
        <taxon>Phasianidae</taxon>
        <taxon>Phasianinae</taxon>
        <taxon>Phasianus</taxon>
    </lineage>
</organism>
<evidence type="ECO:0000313" key="1">
    <source>
        <dbReference type="Ensembl" id="ENSPCLP00000019611.1"/>
    </source>
</evidence>
<name>A0A669QYZ0_PHACC</name>
<dbReference type="Ensembl" id="ENSPCLT00000026151.1">
    <property type="protein sequence ID" value="ENSPCLP00000019611.1"/>
    <property type="gene ID" value="ENSPCLG00000016449.1"/>
</dbReference>
<reference evidence="1" key="1">
    <citation type="submission" date="2025-08" db="UniProtKB">
        <authorList>
            <consortium name="Ensembl"/>
        </authorList>
    </citation>
    <scope>IDENTIFICATION</scope>
</reference>
<proteinExistence type="predicted"/>
<dbReference type="Proteomes" id="UP000472261">
    <property type="component" value="Unplaced"/>
</dbReference>
<accession>A0A669QYZ0</accession>
<keyword evidence="2" id="KW-1185">Reference proteome</keyword>
<dbReference type="AlphaFoldDB" id="A0A669QYZ0"/>
<protein>
    <submittedName>
        <fullName evidence="1">Uncharacterized protein</fullName>
    </submittedName>
</protein>
<evidence type="ECO:0000313" key="2">
    <source>
        <dbReference type="Proteomes" id="UP000472261"/>
    </source>
</evidence>